<accession>X1B9C2</accession>
<sequence>MNILQVRRELEAQLLKRPGITGVGNVGNKLRIYVEGTDGDFPAKINNFPVEVFKTGPIKALSHMDDPLLTVYEKEAAGTWIIPKASVDPLRTGRYRPVPGGVSIAHPSVTAGTHGVSLRFLGLPYGLSNNHVLSAGSTLQNPRANIGDRILQPGPYDSGTIEDAVGTLSWYMPIDTEGPNLVDAANWVPSSPDLMSDEILEIGEPRGLGTVKVGDIVQKSGRTS</sequence>
<comment type="caution">
    <text evidence="1">The sequence shown here is derived from an EMBL/GenBank/DDBJ whole genome shotgun (WGS) entry which is preliminary data.</text>
</comment>
<organism evidence="1">
    <name type="scientific">marine sediment metagenome</name>
    <dbReference type="NCBI Taxonomy" id="412755"/>
    <lineage>
        <taxon>unclassified sequences</taxon>
        <taxon>metagenomes</taxon>
        <taxon>ecological metagenomes</taxon>
    </lineage>
</organism>
<evidence type="ECO:0000313" key="1">
    <source>
        <dbReference type="EMBL" id="GAG91695.1"/>
    </source>
</evidence>
<reference evidence="1" key="1">
    <citation type="journal article" date="2014" name="Front. Microbiol.">
        <title>High frequency of phylogenetically diverse reductive dehalogenase-homologous genes in deep subseafloor sedimentary metagenomes.</title>
        <authorList>
            <person name="Kawai M."/>
            <person name="Futagami T."/>
            <person name="Toyoda A."/>
            <person name="Takaki Y."/>
            <person name="Nishi S."/>
            <person name="Hori S."/>
            <person name="Arai W."/>
            <person name="Tsubouchi T."/>
            <person name="Morono Y."/>
            <person name="Uchiyama I."/>
            <person name="Ito T."/>
            <person name="Fujiyama A."/>
            <person name="Inagaki F."/>
            <person name="Takami H."/>
        </authorList>
    </citation>
    <scope>NUCLEOTIDE SEQUENCE</scope>
    <source>
        <strain evidence="1">Expedition CK06-06</strain>
    </source>
</reference>
<gene>
    <name evidence="1" type="ORF">S01H4_50438</name>
</gene>
<feature type="non-terminal residue" evidence="1">
    <location>
        <position position="224"/>
    </location>
</feature>
<dbReference type="AlphaFoldDB" id="X1B9C2"/>
<proteinExistence type="predicted"/>
<name>X1B9C2_9ZZZZ</name>
<dbReference type="EMBL" id="BART01028636">
    <property type="protein sequence ID" value="GAG91695.1"/>
    <property type="molecule type" value="Genomic_DNA"/>
</dbReference>
<protein>
    <submittedName>
        <fullName evidence="1">Uncharacterized protein</fullName>
    </submittedName>
</protein>